<evidence type="ECO:0000313" key="2">
    <source>
        <dbReference type="EMBL" id="QMS59924.1"/>
    </source>
</evidence>
<dbReference type="Proteomes" id="UP000514628">
    <property type="component" value="Plasmid pCFViADRI1362_P3"/>
</dbReference>
<feature type="signal peptide" evidence="1">
    <location>
        <begin position="1"/>
        <end position="19"/>
    </location>
</feature>
<evidence type="ECO:0000313" key="3">
    <source>
        <dbReference type="Proteomes" id="UP000514628"/>
    </source>
</evidence>
<gene>
    <name evidence="2" type="ORF">GZ989_011610</name>
</gene>
<dbReference type="AlphaFoldDB" id="A0A974MVB8"/>
<sequence>MKNLIVCVMALILAGCATTSQKLQTNATQNKTWAEMFDNNSWSAVNSTKFTENNKVIK</sequence>
<evidence type="ECO:0000256" key="1">
    <source>
        <dbReference type="SAM" id="SignalP"/>
    </source>
</evidence>
<dbReference type="PROSITE" id="PS51257">
    <property type="entry name" value="PROKAR_LIPOPROTEIN"/>
    <property type="match status" value="1"/>
</dbReference>
<keyword evidence="1" id="KW-0732">Signal</keyword>
<accession>A0A974MVB8</accession>
<protein>
    <recommendedName>
        <fullName evidence="4">Lipoprotein</fullName>
    </recommendedName>
</protein>
<geneLocation type="plasmid" evidence="3">
    <name>pcfviadri1362_p3</name>
</geneLocation>
<feature type="chain" id="PRO_5037906497" description="Lipoprotein" evidence="1">
    <location>
        <begin position="20"/>
        <end position="58"/>
    </location>
</feature>
<organism evidence="2 3">
    <name type="scientific">Campylobacter fetus</name>
    <dbReference type="NCBI Taxonomy" id="196"/>
    <lineage>
        <taxon>Bacteria</taxon>
        <taxon>Pseudomonadati</taxon>
        <taxon>Campylobacterota</taxon>
        <taxon>Epsilonproteobacteria</taxon>
        <taxon>Campylobacterales</taxon>
        <taxon>Campylobacteraceae</taxon>
        <taxon>Campylobacter</taxon>
    </lineage>
</organism>
<proteinExistence type="predicted"/>
<evidence type="ECO:0008006" key="4">
    <source>
        <dbReference type="Google" id="ProtNLM"/>
    </source>
</evidence>
<dbReference type="RefSeq" id="WP_158005097.1">
    <property type="nucleotide sequence ID" value="NZ_CP059435.1"/>
</dbReference>
<reference evidence="3" key="1">
    <citation type="submission" date="2020-07" db="EMBL/GenBank/DDBJ databases">
        <title>A comparison of fourteen fully characterised mammalian-associated Campylobacter fetus isolates suggests a mechanism by which bovine-adapted biotypes have evolved high genomic plasticity.</title>
        <authorList>
            <person name="Nadin-Davis S.A."/>
            <person name="Chmara J.T."/>
            <person name="Carillo C."/>
            <person name="Amoako K."/>
            <person name="Goji N."/>
            <person name="Duceppe M.-O."/>
            <person name="Devenish J."/>
        </authorList>
    </citation>
    <scope>NUCLEOTIDE SEQUENCE [LARGE SCALE GENOMIC DNA]</scope>
    <source>
        <strain evidence="3">CFViADRI1362</strain>
        <plasmid evidence="3">pcfviadri1362_p3</plasmid>
    </source>
</reference>
<name>A0A974MVB8_CAMFE</name>
<keyword evidence="2" id="KW-0614">Plasmid</keyword>
<dbReference type="EMBL" id="CP059435">
    <property type="protein sequence ID" value="QMS59924.1"/>
    <property type="molecule type" value="Genomic_DNA"/>
</dbReference>